<keyword evidence="1" id="KW-0472">Membrane</keyword>
<evidence type="ECO:0000313" key="2">
    <source>
        <dbReference type="EMBL" id="ERK50527.1"/>
    </source>
</evidence>
<dbReference type="Proteomes" id="UP000017052">
    <property type="component" value="Unassembled WGS sequence"/>
</dbReference>
<feature type="transmembrane region" description="Helical" evidence="1">
    <location>
        <begin position="107"/>
        <end position="128"/>
    </location>
</feature>
<gene>
    <name evidence="2" type="ORF">HMPREF0682_2481</name>
</gene>
<dbReference type="AlphaFoldDB" id="U2RII7"/>
<organism evidence="2 3">
    <name type="scientific">Propionibacterium acidifaciens F0233</name>
    <dbReference type="NCBI Taxonomy" id="553198"/>
    <lineage>
        <taxon>Bacteria</taxon>
        <taxon>Bacillati</taxon>
        <taxon>Actinomycetota</taxon>
        <taxon>Actinomycetes</taxon>
        <taxon>Propionibacteriales</taxon>
        <taxon>Propionibacteriaceae</taxon>
        <taxon>Propionibacterium</taxon>
    </lineage>
</organism>
<keyword evidence="3" id="KW-1185">Reference proteome</keyword>
<dbReference type="InterPro" id="IPR009732">
    <property type="entry name" value="DUF1304"/>
</dbReference>
<evidence type="ECO:0000256" key="1">
    <source>
        <dbReference type="SAM" id="Phobius"/>
    </source>
</evidence>
<keyword evidence="1" id="KW-0812">Transmembrane</keyword>
<name>U2RII7_9ACTN</name>
<sequence>PARNGRRPRGVVPRGTRSCGRSVREEAHARLGSVLAVLAALLHVVIFAMESLAWTSGRTRATFGMSEEEALATREMAFNQGFYNLFLAVVTGLGVALSACGAHGAGAALMLAGAGSMLAAAVVLFAGSPDKRPAALKQGVLPLLAVVCVGIAFL</sequence>
<accession>U2RII7</accession>
<dbReference type="Pfam" id="PF06993">
    <property type="entry name" value="DUF1304"/>
    <property type="match status" value="1"/>
</dbReference>
<dbReference type="EMBL" id="ACVN02000303">
    <property type="protein sequence ID" value="ERK50527.1"/>
    <property type="molecule type" value="Genomic_DNA"/>
</dbReference>
<feature type="non-terminal residue" evidence="2">
    <location>
        <position position="1"/>
    </location>
</feature>
<reference evidence="2" key="1">
    <citation type="submission" date="2013-08" db="EMBL/GenBank/DDBJ databases">
        <authorList>
            <person name="Durkin A.S."/>
            <person name="Haft D.R."/>
            <person name="McCorrison J."/>
            <person name="Torralba M."/>
            <person name="Gillis M."/>
            <person name="Haft D.H."/>
            <person name="Methe B."/>
            <person name="Sutton G."/>
            <person name="Nelson K.E."/>
        </authorList>
    </citation>
    <scope>NUCLEOTIDE SEQUENCE [LARGE SCALE GENOMIC DNA]</scope>
    <source>
        <strain evidence="2">F0233</strain>
    </source>
</reference>
<protein>
    <submittedName>
        <fullName evidence="2">PF06993 family protein</fullName>
    </submittedName>
</protein>
<evidence type="ECO:0000313" key="3">
    <source>
        <dbReference type="Proteomes" id="UP000017052"/>
    </source>
</evidence>
<proteinExistence type="predicted"/>
<comment type="caution">
    <text evidence="2">The sequence shown here is derived from an EMBL/GenBank/DDBJ whole genome shotgun (WGS) entry which is preliminary data.</text>
</comment>
<keyword evidence="1" id="KW-1133">Transmembrane helix</keyword>
<feature type="transmembrane region" description="Helical" evidence="1">
    <location>
        <begin position="31"/>
        <end position="49"/>
    </location>
</feature>
<feature type="transmembrane region" description="Helical" evidence="1">
    <location>
        <begin position="81"/>
        <end position="100"/>
    </location>
</feature>